<dbReference type="Pfam" id="PF08450">
    <property type="entry name" value="SGL"/>
    <property type="match status" value="1"/>
</dbReference>
<evidence type="ECO:0000313" key="6">
    <source>
        <dbReference type="Proteomes" id="UP000321034"/>
    </source>
</evidence>
<proteinExistence type="inferred from homology"/>
<evidence type="ECO:0000259" key="4">
    <source>
        <dbReference type="Pfam" id="PF08450"/>
    </source>
</evidence>
<evidence type="ECO:0000256" key="3">
    <source>
        <dbReference type="SAM" id="SignalP"/>
    </source>
</evidence>
<comment type="similarity">
    <text evidence="1">Belongs to the SMP-30/CGR1 family.</text>
</comment>
<dbReference type="SUPFAM" id="SSF63829">
    <property type="entry name" value="Calcium-dependent phosphotriesterase"/>
    <property type="match status" value="1"/>
</dbReference>
<evidence type="ECO:0000256" key="1">
    <source>
        <dbReference type="ARBA" id="ARBA00008853"/>
    </source>
</evidence>
<feature type="domain" description="SMP-30/Gluconolactonase/LRE-like region" evidence="4">
    <location>
        <begin position="59"/>
        <end position="289"/>
    </location>
</feature>
<comment type="caution">
    <text evidence="5">The sequence shown here is derived from an EMBL/GenBank/DDBJ whole genome shotgun (WGS) entry which is preliminary data.</text>
</comment>
<keyword evidence="2" id="KW-0378">Hydrolase</keyword>
<accession>A0A5C8HUF4</accession>
<evidence type="ECO:0000313" key="5">
    <source>
        <dbReference type="EMBL" id="TXK09679.1"/>
    </source>
</evidence>
<dbReference type="InterPro" id="IPR013658">
    <property type="entry name" value="SGL"/>
</dbReference>
<gene>
    <name evidence="5" type="ORF">FVP77_12295</name>
</gene>
<protein>
    <submittedName>
        <fullName evidence="5">SMP-30/gluconolactonase/LRE family protein</fullName>
    </submittedName>
</protein>
<name>A0A5C8HUF4_9MICO</name>
<dbReference type="AlphaFoldDB" id="A0A5C8HUF4"/>
<dbReference type="PANTHER" id="PTHR47572:SF4">
    <property type="entry name" value="LACTONASE DRP35"/>
    <property type="match status" value="1"/>
</dbReference>
<keyword evidence="6" id="KW-1185">Reference proteome</keyword>
<feature type="signal peptide" evidence="3">
    <location>
        <begin position="1"/>
        <end position="25"/>
    </location>
</feature>
<sequence length="338" mass="34528">MRRAGFAVAAAVVLLAGCTAAPEDAPVPSPPPPQAGVQTAERVMQVTEVHEATGMTLLEGPTFGADGDLYLVDVTAPPGGAKVIRVDVEAKTSESVYTDDVSALTSAQIGPEDGRLYVTDYLGGAVLSMSEEGSDVEKVFTGPVNGVPMQPDDLSFGPDGSLYITDAAGAQAPYWEPTGRVIRVDSQSGSATVLADELPSPNGIAFSPEQDALWVSLNTGNRVDRLTLTPGGDEVATAYPAIYASAGIGQVDSIAVDSAGNLYVGLHGRPEILVYDDEGQLLTTVTIPDEDAGGLSSATNIAIAPGTSTAYATVSGTAGGYLYSFEALAEGIQQSNGG</sequence>
<dbReference type="Proteomes" id="UP000321034">
    <property type="component" value="Unassembled WGS sequence"/>
</dbReference>
<dbReference type="InterPro" id="IPR011042">
    <property type="entry name" value="6-blade_b-propeller_TolB-like"/>
</dbReference>
<dbReference type="OrthoDB" id="9768084at2"/>
<feature type="chain" id="PRO_5022892781" evidence="3">
    <location>
        <begin position="26"/>
        <end position="338"/>
    </location>
</feature>
<keyword evidence="3" id="KW-0732">Signal</keyword>
<reference evidence="5 6" key="1">
    <citation type="submission" date="2019-08" db="EMBL/GenBank/DDBJ databases">
        <authorList>
            <person name="Dong K."/>
        </authorList>
    </citation>
    <scope>NUCLEOTIDE SEQUENCE [LARGE SCALE GENOMIC DNA]</scope>
    <source>
        <strain evidence="5 6">JCM14558</strain>
    </source>
</reference>
<dbReference type="Gene3D" id="2.120.10.30">
    <property type="entry name" value="TolB, C-terminal domain"/>
    <property type="match status" value="1"/>
</dbReference>
<dbReference type="PANTHER" id="PTHR47572">
    <property type="entry name" value="LIPOPROTEIN-RELATED"/>
    <property type="match status" value="1"/>
</dbReference>
<organism evidence="5 6">
    <name type="scientific">Microbacterium hatanonis</name>
    <dbReference type="NCBI Taxonomy" id="404366"/>
    <lineage>
        <taxon>Bacteria</taxon>
        <taxon>Bacillati</taxon>
        <taxon>Actinomycetota</taxon>
        <taxon>Actinomycetes</taxon>
        <taxon>Micrococcales</taxon>
        <taxon>Microbacteriaceae</taxon>
        <taxon>Microbacterium</taxon>
    </lineage>
</organism>
<evidence type="ECO:0000256" key="2">
    <source>
        <dbReference type="ARBA" id="ARBA00022801"/>
    </source>
</evidence>
<dbReference type="InterPro" id="IPR051262">
    <property type="entry name" value="SMP-30/CGR1_Lactonase"/>
</dbReference>
<dbReference type="EMBL" id="VRSV01000002">
    <property type="protein sequence ID" value="TXK09679.1"/>
    <property type="molecule type" value="Genomic_DNA"/>
</dbReference>
<dbReference type="GO" id="GO:0016787">
    <property type="term" value="F:hydrolase activity"/>
    <property type="evidence" value="ECO:0007669"/>
    <property type="project" value="UniProtKB-KW"/>
</dbReference>
<dbReference type="PROSITE" id="PS51257">
    <property type="entry name" value="PROKAR_LIPOPROTEIN"/>
    <property type="match status" value="1"/>
</dbReference>